<dbReference type="EnsemblPlants" id="Pp3c21_18010V3.3">
    <property type="protein sequence ID" value="PAC:32916378.CDS.1"/>
    <property type="gene ID" value="Pp3c21_18010"/>
</dbReference>
<dbReference type="AlphaFoldDB" id="A9SJM3"/>
<name>A9SJM3_PHYPA</name>
<dbReference type="EMBL" id="ABEU02000021">
    <property type="protein sequence ID" value="PNR32211.1"/>
    <property type="molecule type" value="Genomic_DNA"/>
</dbReference>
<dbReference type="EnsemblPlants" id="Pp3c21_18010V3.1">
    <property type="protein sequence ID" value="PAC:32916376.CDS.1"/>
    <property type="gene ID" value="Pp3c21_18010"/>
</dbReference>
<dbReference type="Proteomes" id="UP000006727">
    <property type="component" value="Chromosome 21"/>
</dbReference>
<dbReference type="EnsemblPlants" id="Pp3c21_18010V3.2">
    <property type="protein sequence ID" value="PAC:32916377.CDS.1"/>
    <property type="gene ID" value="Pp3c21_18010"/>
</dbReference>
<organism evidence="2">
    <name type="scientific">Physcomitrium patens</name>
    <name type="common">Spreading-leaved earth moss</name>
    <name type="synonym">Physcomitrella patens</name>
    <dbReference type="NCBI Taxonomy" id="3218"/>
    <lineage>
        <taxon>Eukaryota</taxon>
        <taxon>Viridiplantae</taxon>
        <taxon>Streptophyta</taxon>
        <taxon>Embryophyta</taxon>
        <taxon>Bryophyta</taxon>
        <taxon>Bryophytina</taxon>
        <taxon>Bryopsida</taxon>
        <taxon>Funariidae</taxon>
        <taxon>Funariales</taxon>
        <taxon>Funariaceae</taxon>
        <taxon>Physcomitrium</taxon>
    </lineage>
</organism>
<accession>A9SJM3</accession>
<evidence type="ECO:0000256" key="1">
    <source>
        <dbReference type="SAM" id="MobiDB-lite"/>
    </source>
</evidence>
<sequence>MAPSIMKKKDLKEKKVRVKKPLSVKAKVSKKLKATSKEEVERSLKIASMLLEKEEVLHSEDERLSDDDYIKSLKVDPIAVDKEDDGFEVDKGDEGVVKVKDVKVTKSGEVKVEVPDSREKRPKVANSLRSLRLAIAAKMKKKQDDQKAKMLAKGGFDSDDE</sequence>
<feature type="region of interest" description="Disordered" evidence="1">
    <location>
        <begin position="142"/>
        <end position="161"/>
    </location>
</feature>
<dbReference type="Gramene" id="Pp3c21_18010V3.3">
    <property type="protein sequence ID" value="PAC:32916378.CDS.1"/>
    <property type="gene ID" value="Pp3c21_18010"/>
</dbReference>
<gene>
    <name evidence="3" type="primary">LOC112273852</name>
    <name evidence="2" type="ORF">PHYPA_026337</name>
</gene>
<dbReference type="Gramene" id="Pp3c21_18010V3.2">
    <property type="protein sequence ID" value="PAC:32916377.CDS.1"/>
    <property type="gene ID" value="Pp3c21_18010"/>
</dbReference>
<reference evidence="2 4" key="1">
    <citation type="journal article" date="2008" name="Science">
        <title>The Physcomitrella genome reveals evolutionary insights into the conquest of land by plants.</title>
        <authorList>
            <person name="Rensing S."/>
            <person name="Lang D."/>
            <person name="Zimmer A."/>
            <person name="Terry A."/>
            <person name="Salamov A."/>
            <person name="Shapiro H."/>
            <person name="Nishiyama T."/>
            <person name="Perroud P.-F."/>
            <person name="Lindquist E."/>
            <person name="Kamisugi Y."/>
            <person name="Tanahashi T."/>
            <person name="Sakakibara K."/>
            <person name="Fujita T."/>
            <person name="Oishi K."/>
            <person name="Shin-I T."/>
            <person name="Kuroki Y."/>
            <person name="Toyoda A."/>
            <person name="Suzuki Y."/>
            <person name="Hashimoto A."/>
            <person name="Yamaguchi K."/>
            <person name="Sugano A."/>
            <person name="Kohara Y."/>
            <person name="Fujiyama A."/>
            <person name="Anterola A."/>
            <person name="Aoki S."/>
            <person name="Ashton N."/>
            <person name="Barbazuk W.B."/>
            <person name="Barker E."/>
            <person name="Bennetzen J."/>
            <person name="Bezanilla M."/>
            <person name="Blankenship R."/>
            <person name="Cho S.H."/>
            <person name="Dutcher S."/>
            <person name="Estelle M."/>
            <person name="Fawcett J.A."/>
            <person name="Gundlach H."/>
            <person name="Hanada K."/>
            <person name="Heyl A."/>
            <person name="Hicks K.A."/>
            <person name="Hugh J."/>
            <person name="Lohr M."/>
            <person name="Mayer K."/>
            <person name="Melkozernov A."/>
            <person name="Murata T."/>
            <person name="Nelson D."/>
            <person name="Pils B."/>
            <person name="Prigge M."/>
            <person name="Reiss B."/>
            <person name="Renner T."/>
            <person name="Rombauts S."/>
            <person name="Rushton P."/>
            <person name="Sanderfoot A."/>
            <person name="Schween G."/>
            <person name="Shiu S.-H."/>
            <person name="Stueber K."/>
            <person name="Theodoulou F.L."/>
            <person name="Tu H."/>
            <person name="Van de Peer Y."/>
            <person name="Verrier P.J."/>
            <person name="Waters E."/>
            <person name="Wood A."/>
            <person name="Yang L."/>
            <person name="Cove D."/>
            <person name="Cuming A."/>
            <person name="Hasebe M."/>
            <person name="Lucas S."/>
            <person name="Mishler D.B."/>
            <person name="Reski R."/>
            <person name="Grigoriev I."/>
            <person name="Quatrano R.S."/>
            <person name="Boore J.L."/>
        </authorList>
    </citation>
    <scope>NUCLEOTIDE SEQUENCE [LARGE SCALE GENOMIC DNA]</scope>
    <source>
        <strain evidence="3 4">cv. Gransden 2004</strain>
    </source>
</reference>
<evidence type="ECO:0000313" key="3">
    <source>
        <dbReference type="EnsemblPlants" id="PAC:32916376.CDS.1"/>
    </source>
</evidence>
<dbReference type="HOGENOM" id="CLU_1646549_0_0_1"/>
<dbReference type="OrthoDB" id="10471988at2759"/>
<protein>
    <submittedName>
        <fullName evidence="2 3">Uncharacterized protein</fullName>
    </submittedName>
</protein>
<reference evidence="2 4" key="2">
    <citation type="journal article" date="2018" name="Plant J.">
        <title>The Physcomitrella patens chromosome-scale assembly reveals moss genome structure and evolution.</title>
        <authorList>
            <person name="Lang D."/>
            <person name="Ullrich K.K."/>
            <person name="Murat F."/>
            <person name="Fuchs J."/>
            <person name="Jenkins J."/>
            <person name="Haas F.B."/>
            <person name="Piednoel M."/>
            <person name="Gundlach H."/>
            <person name="Van Bel M."/>
            <person name="Meyberg R."/>
            <person name="Vives C."/>
            <person name="Morata J."/>
            <person name="Symeonidi A."/>
            <person name="Hiss M."/>
            <person name="Muchero W."/>
            <person name="Kamisugi Y."/>
            <person name="Saleh O."/>
            <person name="Blanc G."/>
            <person name="Decker E.L."/>
            <person name="van Gessel N."/>
            <person name="Grimwood J."/>
            <person name="Hayes R.D."/>
            <person name="Graham S.W."/>
            <person name="Gunter L.E."/>
            <person name="McDaniel S.F."/>
            <person name="Hoernstein S.N.W."/>
            <person name="Larsson A."/>
            <person name="Li F.W."/>
            <person name="Perroud P.F."/>
            <person name="Phillips J."/>
            <person name="Ranjan P."/>
            <person name="Rokshar D.S."/>
            <person name="Rothfels C.J."/>
            <person name="Schneider L."/>
            <person name="Shu S."/>
            <person name="Stevenson D.W."/>
            <person name="Thummler F."/>
            <person name="Tillich M."/>
            <person name="Villarreal Aguilar J.C."/>
            <person name="Widiez T."/>
            <person name="Wong G.K."/>
            <person name="Wymore A."/>
            <person name="Zhang Y."/>
            <person name="Zimmer A.D."/>
            <person name="Quatrano R.S."/>
            <person name="Mayer K.F.X."/>
            <person name="Goodstein D."/>
            <person name="Casacuberta J.M."/>
            <person name="Vandepoele K."/>
            <person name="Reski R."/>
            <person name="Cuming A.C."/>
            <person name="Tuskan G.A."/>
            <person name="Maumus F."/>
            <person name="Salse J."/>
            <person name="Schmutz J."/>
            <person name="Rensing S.A."/>
        </authorList>
    </citation>
    <scope>NUCLEOTIDE SEQUENCE [LARGE SCALE GENOMIC DNA]</scope>
    <source>
        <strain evidence="3 4">cv. Gransden 2004</strain>
    </source>
</reference>
<dbReference type="PaxDb" id="3218-PP1S85_108V6.1"/>
<keyword evidence="4" id="KW-1185">Reference proteome</keyword>
<evidence type="ECO:0000313" key="2">
    <source>
        <dbReference type="EMBL" id="PNR32211.1"/>
    </source>
</evidence>
<reference evidence="3" key="3">
    <citation type="submission" date="2020-12" db="UniProtKB">
        <authorList>
            <consortium name="EnsemblPlants"/>
        </authorList>
    </citation>
    <scope>IDENTIFICATION</scope>
</reference>
<evidence type="ECO:0000313" key="4">
    <source>
        <dbReference type="Proteomes" id="UP000006727"/>
    </source>
</evidence>
<proteinExistence type="predicted"/>
<dbReference type="Gramene" id="Pp3c21_18010V3.1">
    <property type="protein sequence ID" value="PAC:32916376.CDS.1"/>
    <property type="gene ID" value="Pp3c21_18010"/>
</dbReference>